<evidence type="ECO:0000313" key="2">
    <source>
        <dbReference type="Proteomes" id="UP000247810"/>
    </source>
</evidence>
<reference evidence="1 2" key="1">
    <citation type="submission" date="2018-02" db="EMBL/GenBank/DDBJ databases">
        <title>The genomes of Aspergillus section Nigri reveals drivers in fungal speciation.</title>
        <authorList>
            <consortium name="DOE Joint Genome Institute"/>
            <person name="Vesth T.C."/>
            <person name="Nybo J."/>
            <person name="Theobald S."/>
            <person name="Brandl J."/>
            <person name="Frisvad J.C."/>
            <person name="Nielsen K.F."/>
            <person name="Lyhne E.K."/>
            <person name="Kogle M.E."/>
            <person name="Kuo A."/>
            <person name="Riley R."/>
            <person name="Clum A."/>
            <person name="Nolan M."/>
            <person name="Lipzen A."/>
            <person name="Salamov A."/>
            <person name="Henrissat B."/>
            <person name="Wiebenga A."/>
            <person name="De vries R.P."/>
            <person name="Grigoriev I.V."/>
            <person name="Mortensen U.H."/>
            <person name="Andersen M.R."/>
            <person name="Baker S.E."/>
        </authorList>
    </citation>
    <scope>NUCLEOTIDE SEQUENCE [LARGE SCALE GENOMIC DNA]</scope>
    <source>
        <strain evidence="1 2">CBS 707.79</strain>
    </source>
</reference>
<dbReference type="AlphaFoldDB" id="A0A319DIQ8"/>
<dbReference type="OrthoDB" id="206201at2759"/>
<dbReference type="VEuPathDB" id="FungiDB:BO71DRAFT_401694"/>
<protein>
    <submittedName>
        <fullName evidence="1">Uncharacterized protein</fullName>
    </submittedName>
</protein>
<dbReference type="STRING" id="1448320.A0A319DIQ8"/>
<dbReference type="EMBL" id="KZ825958">
    <property type="protein sequence ID" value="PYH91063.1"/>
    <property type="molecule type" value="Genomic_DNA"/>
</dbReference>
<dbReference type="Proteomes" id="UP000247810">
    <property type="component" value="Unassembled WGS sequence"/>
</dbReference>
<keyword evidence="2" id="KW-1185">Reference proteome</keyword>
<name>A0A319DIQ8_9EURO</name>
<organism evidence="1 2">
    <name type="scientific">Aspergillus ellipticus CBS 707.79</name>
    <dbReference type="NCBI Taxonomy" id="1448320"/>
    <lineage>
        <taxon>Eukaryota</taxon>
        <taxon>Fungi</taxon>
        <taxon>Dikarya</taxon>
        <taxon>Ascomycota</taxon>
        <taxon>Pezizomycotina</taxon>
        <taxon>Eurotiomycetes</taxon>
        <taxon>Eurotiomycetidae</taxon>
        <taxon>Eurotiales</taxon>
        <taxon>Aspergillaceae</taxon>
        <taxon>Aspergillus</taxon>
        <taxon>Aspergillus subgen. Circumdati</taxon>
    </lineage>
</organism>
<sequence length="70" mass="7616">MATEDPIDFASAAISKAADIASSLGVKLKRPVCARLGAELFLVADYLDTAGLDQENRLRLRISKLLREVK</sequence>
<gene>
    <name evidence="1" type="ORF">BO71DRAFT_401694</name>
</gene>
<proteinExistence type="predicted"/>
<evidence type="ECO:0000313" key="1">
    <source>
        <dbReference type="EMBL" id="PYH91063.1"/>
    </source>
</evidence>
<accession>A0A319DIQ8</accession>